<proteinExistence type="inferred from homology"/>
<evidence type="ECO:0000256" key="1">
    <source>
        <dbReference type="ARBA" id="ARBA00001974"/>
    </source>
</evidence>
<organism evidence="8 9">
    <name type="scientific">Bosea lathyri</name>
    <dbReference type="NCBI Taxonomy" id="1036778"/>
    <lineage>
        <taxon>Bacteria</taxon>
        <taxon>Pseudomonadati</taxon>
        <taxon>Pseudomonadota</taxon>
        <taxon>Alphaproteobacteria</taxon>
        <taxon>Hyphomicrobiales</taxon>
        <taxon>Boseaceae</taxon>
        <taxon>Bosea</taxon>
    </lineage>
</organism>
<protein>
    <submittedName>
        <fullName evidence="8">Acyl-CoA dehydrogenase</fullName>
    </submittedName>
</protein>
<dbReference type="InterPro" id="IPR009100">
    <property type="entry name" value="AcylCoA_DH/oxidase_NM_dom_sf"/>
</dbReference>
<dbReference type="Gene3D" id="2.40.110.10">
    <property type="entry name" value="Butyryl-CoA Dehydrogenase, subunit A, domain 2"/>
    <property type="match status" value="1"/>
</dbReference>
<reference evidence="8 9" key="1">
    <citation type="submission" date="2016-10" db="EMBL/GenBank/DDBJ databases">
        <authorList>
            <person name="de Groot N.N."/>
        </authorList>
    </citation>
    <scope>NUCLEOTIDE SEQUENCE [LARGE SCALE GENOMIC DNA]</scope>
    <source>
        <strain evidence="8 9">DSM 26656</strain>
    </source>
</reference>
<dbReference type="SUPFAM" id="SSF56645">
    <property type="entry name" value="Acyl-CoA dehydrogenase NM domain-like"/>
    <property type="match status" value="1"/>
</dbReference>
<dbReference type="Pfam" id="PF02771">
    <property type="entry name" value="Acyl-CoA_dh_N"/>
    <property type="match status" value="1"/>
</dbReference>
<dbReference type="PIRSF" id="PIRSF016578">
    <property type="entry name" value="HsaA"/>
    <property type="match status" value="1"/>
</dbReference>
<comment type="similarity">
    <text evidence="2">Belongs to the acyl-CoA dehydrogenase family.</text>
</comment>
<keyword evidence="4" id="KW-0274">FAD</keyword>
<accession>A0A1H6D2P6</accession>
<dbReference type="PANTHER" id="PTHR43884:SF12">
    <property type="entry name" value="ISOVALERYL-COA DEHYDROGENASE, MITOCHONDRIAL-RELATED"/>
    <property type="match status" value="1"/>
</dbReference>
<dbReference type="InterPro" id="IPR037069">
    <property type="entry name" value="AcylCoA_DH/ox_N_sf"/>
</dbReference>
<keyword evidence="9" id="KW-1185">Reference proteome</keyword>
<evidence type="ECO:0000256" key="4">
    <source>
        <dbReference type="ARBA" id="ARBA00022827"/>
    </source>
</evidence>
<feature type="domain" description="Acyl-CoA dehydrogenase/oxidase N-terminal" evidence="7">
    <location>
        <begin position="47"/>
        <end position="142"/>
    </location>
</feature>
<dbReference type="InterPro" id="IPR046373">
    <property type="entry name" value="Acyl-CoA_Oxase/DH_mid-dom_sf"/>
</dbReference>
<evidence type="ECO:0000256" key="3">
    <source>
        <dbReference type="ARBA" id="ARBA00022630"/>
    </source>
</evidence>
<dbReference type="InterPro" id="IPR036250">
    <property type="entry name" value="AcylCo_DH-like_C"/>
</dbReference>
<name>A0A1H6D2P6_9HYPH</name>
<dbReference type="GO" id="GO:0050660">
    <property type="term" value="F:flavin adenine dinucleotide binding"/>
    <property type="evidence" value="ECO:0007669"/>
    <property type="project" value="InterPro"/>
</dbReference>
<dbReference type="PANTHER" id="PTHR43884">
    <property type="entry name" value="ACYL-COA DEHYDROGENASE"/>
    <property type="match status" value="1"/>
</dbReference>
<evidence type="ECO:0000256" key="5">
    <source>
        <dbReference type="SAM" id="MobiDB-lite"/>
    </source>
</evidence>
<dbReference type="AlphaFoldDB" id="A0A1H6D2P6"/>
<gene>
    <name evidence="8" type="ORF">SAMN04488115_11420</name>
</gene>
<dbReference type="Gene3D" id="1.20.140.10">
    <property type="entry name" value="Butyryl-CoA Dehydrogenase, subunit A, domain 3"/>
    <property type="match status" value="1"/>
</dbReference>
<dbReference type="Proteomes" id="UP000236743">
    <property type="component" value="Unassembled WGS sequence"/>
</dbReference>
<evidence type="ECO:0000259" key="7">
    <source>
        <dbReference type="Pfam" id="PF02771"/>
    </source>
</evidence>
<dbReference type="EMBL" id="FNUY01000014">
    <property type="protein sequence ID" value="SEG79035.1"/>
    <property type="molecule type" value="Genomic_DNA"/>
</dbReference>
<dbReference type="SUPFAM" id="SSF47203">
    <property type="entry name" value="Acyl-CoA dehydrogenase C-terminal domain-like"/>
    <property type="match status" value="1"/>
</dbReference>
<dbReference type="InterPro" id="IPR013786">
    <property type="entry name" value="AcylCoA_DH/ox_N"/>
</dbReference>
<evidence type="ECO:0000256" key="2">
    <source>
        <dbReference type="ARBA" id="ARBA00009347"/>
    </source>
</evidence>
<evidence type="ECO:0000259" key="6">
    <source>
        <dbReference type="Pfam" id="PF00441"/>
    </source>
</evidence>
<evidence type="ECO:0000313" key="9">
    <source>
        <dbReference type="Proteomes" id="UP000236743"/>
    </source>
</evidence>
<dbReference type="Pfam" id="PF00441">
    <property type="entry name" value="Acyl-CoA_dh_1"/>
    <property type="match status" value="1"/>
</dbReference>
<dbReference type="GO" id="GO:0003995">
    <property type="term" value="F:acyl-CoA dehydrogenase activity"/>
    <property type="evidence" value="ECO:0007669"/>
    <property type="project" value="TreeGrafter"/>
</dbReference>
<dbReference type="Gene3D" id="1.10.540.10">
    <property type="entry name" value="Acyl-CoA dehydrogenase/oxidase, N-terminal domain"/>
    <property type="match status" value="1"/>
</dbReference>
<comment type="cofactor">
    <cofactor evidence="1">
        <name>FAD</name>
        <dbReference type="ChEBI" id="CHEBI:57692"/>
    </cofactor>
</comment>
<feature type="domain" description="Acyl-CoA dehydrogenase/oxidase C-terminal" evidence="6">
    <location>
        <begin position="260"/>
        <end position="396"/>
    </location>
</feature>
<feature type="region of interest" description="Disordered" evidence="5">
    <location>
        <begin position="1"/>
        <end position="23"/>
    </location>
</feature>
<sequence length="421" mass="45090">MASLAGRPATEPQPDMSAAGRKRPVLVDLGARADSEKTMIAKAHAVARIAAEHAADVDAHSRFPQEAFEALRTERLLGIMIPAAHGGEQASLATIAEIGSVLAQGCSSTGMIYAMHQIKVSSLVVHCGDDAWHRGFMARIAEEQLLLASATTEGGGVGGDLRSSVCGVVRDGEDFTLEKEGCLISYGAQADAILITARRTLEAPPSDQVMSVLMRDQYRLERSGVWDTMGMRGTCSDNFSFAGRAPAQQIIPTPFAEIAAQSMLAHAHLLWAGVWYGIAAEAVARAEGFVRSEARKRPGTTPPSALRLAELLARLQQFKALIVAGLDRYERARDDADELSSMGFVVAMNSIKIAASQSVVEIVSQAFLICGIQGYRNDSPSSLTRLMRDALSAPIMINNDRILGNTSNLLAVYKHDSSLSR</sequence>
<keyword evidence="3" id="KW-0285">Flavoprotein</keyword>
<dbReference type="InterPro" id="IPR009075">
    <property type="entry name" value="AcylCo_DH/oxidase_C"/>
</dbReference>
<evidence type="ECO:0000313" key="8">
    <source>
        <dbReference type="EMBL" id="SEG79035.1"/>
    </source>
</evidence>